<dbReference type="PANTHER" id="PTHR33116">
    <property type="entry name" value="REVERSE TRANSCRIPTASE ZINC-BINDING DOMAIN-CONTAINING PROTEIN-RELATED-RELATED"/>
    <property type="match status" value="1"/>
</dbReference>
<proteinExistence type="predicted"/>
<evidence type="ECO:0000313" key="3">
    <source>
        <dbReference type="Proteomes" id="UP000288805"/>
    </source>
</evidence>
<dbReference type="Proteomes" id="UP000288805">
    <property type="component" value="Unassembled WGS sequence"/>
</dbReference>
<dbReference type="EMBL" id="QGNW01001513">
    <property type="protein sequence ID" value="RVW38137.1"/>
    <property type="molecule type" value="Genomic_DNA"/>
</dbReference>
<dbReference type="AlphaFoldDB" id="A0A438DRM0"/>
<organism evidence="2 3">
    <name type="scientific">Vitis vinifera</name>
    <name type="common">Grape</name>
    <dbReference type="NCBI Taxonomy" id="29760"/>
    <lineage>
        <taxon>Eukaryota</taxon>
        <taxon>Viridiplantae</taxon>
        <taxon>Streptophyta</taxon>
        <taxon>Embryophyta</taxon>
        <taxon>Tracheophyta</taxon>
        <taxon>Spermatophyta</taxon>
        <taxon>Magnoliopsida</taxon>
        <taxon>eudicotyledons</taxon>
        <taxon>Gunneridae</taxon>
        <taxon>Pentapetalae</taxon>
        <taxon>rosids</taxon>
        <taxon>Vitales</taxon>
        <taxon>Vitaceae</taxon>
        <taxon>Viteae</taxon>
        <taxon>Vitis</taxon>
    </lineage>
</organism>
<dbReference type="InterPro" id="IPR026960">
    <property type="entry name" value="RVT-Znf"/>
</dbReference>
<feature type="domain" description="Reverse transcriptase zinc-binding" evidence="1">
    <location>
        <begin position="334"/>
        <end position="418"/>
    </location>
</feature>
<sequence>MAVLVNGTPTDFFSTFRGLRQGDPLSPYLFVLIMEGLSSLISRAEENGFIRGFKATGRRGEGKSEIIPIGGVEEVDRVGAVFGCKVGNLPTNYLGLPLGASHKSCRVWDGVEERFKRKLAMWKKQYLSKGGRLTLIKSTLSNLPIYFMSLFVIPRKVRLRLEKIQKKFLWARYGGKKEDPLGEMGERESFWRRVIVGKFGEVQGGWTTREVRESYGMGLWKDIRKGWEEFFLRTRIHIGNGRRTKFWWDMWVGDSKLKDLFPLLFRIATNNSAIVADLWGRQEGGGGGWEVHFRRPFQDWELEEVNRFWGYISAVRVQEGEDFLVWKIERKGTFKVNSYYRSLKEDNNPLFPENEAWGSYAPLRTCFFAWEAVWGKISTIDMLMRRGWSMANRCNLCKENEETANHILIHCGKTRDLWNLLFSSFGVVWVLPDSVRNLLLEWKMKGMGKKRSVVWKMPPICLFGVFGESEIEEPS</sequence>
<protein>
    <submittedName>
        <fullName evidence="2">Putative ribonuclease H protein</fullName>
    </submittedName>
</protein>
<gene>
    <name evidence="2" type="primary">VvCHDh000004_171</name>
    <name evidence="2" type="ORF">CK203_091290</name>
</gene>
<dbReference type="Pfam" id="PF13966">
    <property type="entry name" value="zf-RVT"/>
    <property type="match status" value="1"/>
</dbReference>
<comment type="caution">
    <text evidence="2">The sequence shown here is derived from an EMBL/GenBank/DDBJ whole genome shotgun (WGS) entry which is preliminary data.</text>
</comment>
<evidence type="ECO:0000259" key="1">
    <source>
        <dbReference type="Pfam" id="PF13966"/>
    </source>
</evidence>
<evidence type="ECO:0000313" key="2">
    <source>
        <dbReference type="EMBL" id="RVW38137.1"/>
    </source>
</evidence>
<reference evidence="2 3" key="1">
    <citation type="journal article" date="2018" name="PLoS Genet.">
        <title>Population sequencing reveals clonal diversity and ancestral inbreeding in the grapevine cultivar Chardonnay.</title>
        <authorList>
            <person name="Roach M.J."/>
            <person name="Johnson D.L."/>
            <person name="Bohlmann J."/>
            <person name="van Vuuren H.J."/>
            <person name="Jones S.J."/>
            <person name="Pretorius I.S."/>
            <person name="Schmidt S.A."/>
            <person name="Borneman A.R."/>
        </authorList>
    </citation>
    <scope>NUCLEOTIDE SEQUENCE [LARGE SCALE GENOMIC DNA]</scope>
    <source>
        <strain evidence="3">cv. Chardonnay</strain>
        <tissue evidence="2">Leaf</tissue>
    </source>
</reference>
<name>A0A438DRM0_VITVI</name>
<accession>A0A438DRM0</accession>
<dbReference type="PANTHER" id="PTHR33116:SF78">
    <property type="entry name" value="OS12G0587133 PROTEIN"/>
    <property type="match status" value="1"/>
</dbReference>